<dbReference type="AlphaFoldDB" id="A0A6B0USM8"/>
<protein>
    <submittedName>
        <fullName evidence="2">Putative secreted protein</fullName>
    </submittedName>
</protein>
<dbReference type="EMBL" id="GIFC01010609">
    <property type="protein sequence ID" value="MXU92692.1"/>
    <property type="molecule type" value="Transcribed_RNA"/>
</dbReference>
<sequence length="136" mass="15131">MSERKRCVFALALDVPRCACAEPEFAVLGRSMAPMCARNVEPATLARTHSACVCFYVQYSNSLIRYNPIPAAAPHWDSEECCLHSETTFREPRSRAVPPCPLSRRIGGPSLERFPFPPREGERRAGDANTSTNYAI</sequence>
<evidence type="ECO:0000313" key="2">
    <source>
        <dbReference type="EMBL" id="MXU92692.1"/>
    </source>
</evidence>
<reference evidence="2" key="1">
    <citation type="submission" date="2019-12" db="EMBL/GenBank/DDBJ databases">
        <title>An insight into the sialome of adult female Ixodes ricinus ticks feeding for 6 days.</title>
        <authorList>
            <person name="Perner J."/>
            <person name="Ribeiro J.M.C."/>
        </authorList>
    </citation>
    <scope>NUCLEOTIDE SEQUENCE</scope>
    <source>
        <strain evidence="2">Semi-engorged</strain>
        <tissue evidence="2">Salivary glands</tissue>
    </source>
</reference>
<evidence type="ECO:0000256" key="1">
    <source>
        <dbReference type="SAM" id="MobiDB-lite"/>
    </source>
</evidence>
<name>A0A6B0USM8_IXORI</name>
<feature type="region of interest" description="Disordered" evidence="1">
    <location>
        <begin position="93"/>
        <end position="136"/>
    </location>
</feature>
<proteinExistence type="predicted"/>
<accession>A0A6B0USM8</accession>
<organism evidence="2">
    <name type="scientific">Ixodes ricinus</name>
    <name type="common">Common tick</name>
    <name type="synonym">Acarus ricinus</name>
    <dbReference type="NCBI Taxonomy" id="34613"/>
    <lineage>
        <taxon>Eukaryota</taxon>
        <taxon>Metazoa</taxon>
        <taxon>Ecdysozoa</taxon>
        <taxon>Arthropoda</taxon>
        <taxon>Chelicerata</taxon>
        <taxon>Arachnida</taxon>
        <taxon>Acari</taxon>
        <taxon>Parasitiformes</taxon>
        <taxon>Ixodida</taxon>
        <taxon>Ixodoidea</taxon>
        <taxon>Ixodidae</taxon>
        <taxon>Ixodinae</taxon>
        <taxon>Ixodes</taxon>
    </lineage>
</organism>